<dbReference type="KEGG" id="atq:GH723_03250"/>
<dbReference type="EMBL" id="CP045851">
    <property type="protein sequence ID" value="QGG94195.1"/>
    <property type="molecule type" value="Genomic_DNA"/>
</dbReference>
<reference evidence="1 2" key="1">
    <citation type="submission" date="2019-11" db="EMBL/GenBank/DDBJ databases">
        <authorList>
            <person name="He Y."/>
        </authorList>
    </citation>
    <scope>NUCLEOTIDE SEQUENCE [LARGE SCALE GENOMIC DNA]</scope>
    <source>
        <strain evidence="1 2">SCSIO 58843</strain>
    </source>
</reference>
<keyword evidence="2" id="KW-1185">Reference proteome</keyword>
<dbReference type="AlphaFoldDB" id="A0A5Q2RLX3"/>
<sequence length="101" mass="11528">MPEPFDLDLLDDEDPFEIDDQAAHLFKHPRLGVEDIYEVWQSDPLFYPAKPPAHWLMVVEVAGDVLVVPLAPPDSDDPTKCRPIGCYVAATHLVTRYREDR</sequence>
<dbReference type="Proteomes" id="UP000334019">
    <property type="component" value="Chromosome"/>
</dbReference>
<accession>A0A5Q2RLX3</accession>
<proteinExistence type="predicted"/>
<evidence type="ECO:0000313" key="1">
    <source>
        <dbReference type="EMBL" id="QGG94195.1"/>
    </source>
</evidence>
<gene>
    <name evidence="1" type="ORF">GH723_03250</name>
</gene>
<name>A0A5Q2RLX3_9ACTN</name>
<organism evidence="1 2">
    <name type="scientific">Actinomarinicola tropica</name>
    <dbReference type="NCBI Taxonomy" id="2789776"/>
    <lineage>
        <taxon>Bacteria</taxon>
        <taxon>Bacillati</taxon>
        <taxon>Actinomycetota</taxon>
        <taxon>Acidimicrobiia</taxon>
        <taxon>Acidimicrobiales</taxon>
        <taxon>Iamiaceae</taxon>
        <taxon>Actinomarinicola</taxon>
    </lineage>
</organism>
<dbReference type="RefSeq" id="WP_153758301.1">
    <property type="nucleotide sequence ID" value="NZ_CP045851.1"/>
</dbReference>
<protein>
    <submittedName>
        <fullName evidence="1">Uncharacterized protein</fullName>
    </submittedName>
</protein>
<evidence type="ECO:0000313" key="2">
    <source>
        <dbReference type="Proteomes" id="UP000334019"/>
    </source>
</evidence>